<proteinExistence type="predicted"/>
<feature type="domain" description="CBM6" evidence="1">
    <location>
        <begin position="1"/>
        <end position="109"/>
    </location>
</feature>
<accession>K1UI38</accession>
<reference evidence="2" key="1">
    <citation type="journal article" date="2013" name="Environ. Microbiol.">
        <title>Microbiota from the distal guts of lean and obese adolescents exhibit partial functional redundancy besides clear differences in community structure.</title>
        <authorList>
            <person name="Ferrer M."/>
            <person name="Ruiz A."/>
            <person name="Lanza F."/>
            <person name="Haange S.B."/>
            <person name="Oberbach A."/>
            <person name="Till H."/>
            <person name="Bargiela R."/>
            <person name="Campoy C."/>
            <person name="Segura M.T."/>
            <person name="Richter M."/>
            <person name="von Bergen M."/>
            <person name="Seifert J."/>
            <person name="Suarez A."/>
        </authorList>
    </citation>
    <scope>NUCLEOTIDE SEQUENCE</scope>
</reference>
<name>K1UI38_9ZZZZ</name>
<dbReference type="GO" id="GO:0030246">
    <property type="term" value="F:carbohydrate binding"/>
    <property type="evidence" value="ECO:0007669"/>
    <property type="project" value="InterPro"/>
</dbReference>
<dbReference type="GO" id="GO:0016798">
    <property type="term" value="F:hydrolase activity, acting on glycosyl bonds"/>
    <property type="evidence" value="ECO:0007669"/>
    <property type="project" value="UniProtKB-KW"/>
</dbReference>
<dbReference type="InterPro" id="IPR008979">
    <property type="entry name" value="Galactose-bd-like_sf"/>
</dbReference>
<dbReference type="Pfam" id="PF03422">
    <property type="entry name" value="CBM_6"/>
    <property type="match status" value="1"/>
</dbReference>
<organism evidence="2">
    <name type="scientific">human gut metagenome</name>
    <dbReference type="NCBI Taxonomy" id="408170"/>
    <lineage>
        <taxon>unclassified sequences</taxon>
        <taxon>metagenomes</taxon>
        <taxon>organismal metagenomes</taxon>
    </lineage>
</organism>
<evidence type="ECO:0000259" key="1">
    <source>
        <dbReference type="PROSITE" id="PS51175"/>
    </source>
</evidence>
<feature type="non-terminal residue" evidence="2">
    <location>
        <position position="109"/>
    </location>
</feature>
<comment type="caution">
    <text evidence="2">The sequence shown here is derived from an EMBL/GenBank/DDBJ whole genome shotgun (WGS) entry which is preliminary data.</text>
</comment>
<dbReference type="AlphaFoldDB" id="K1UI38"/>
<gene>
    <name evidence="2" type="ORF">LEA_02215</name>
</gene>
<dbReference type="EMBL" id="AJWY01001532">
    <property type="protein sequence ID" value="EKC79654.1"/>
    <property type="molecule type" value="Genomic_DNA"/>
</dbReference>
<dbReference type="InterPro" id="IPR005084">
    <property type="entry name" value="CBM6"/>
</dbReference>
<protein>
    <submittedName>
        <fullName evidence="2">Glycosidase</fullName>
    </submittedName>
</protein>
<keyword evidence="2" id="KW-0326">Glycosidase</keyword>
<keyword evidence="2" id="KW-0378">Hydrolase</keyword>
<dbReference type="Gene3D" id="2.60.120.260">
    <property type="entry name" value="Galactose-binding domain-like"/>
    <property type="match status" value="1"/>
</dbReference>
<dbReference type="SUPFAM" id="SSF49785">
    <property type="entry name" value="Galactose-binding domain-like"/>
    <property type="match status" value="1"/>
</dbReference>
<dbReference type="PROSITE" id="PS51175">
    <property type="entry name" value="CBM6"/>
    <property type="match status" value="1"/>
</dbReference>
<dbReference type="CDD" id="cd04083">
    <property type="entry name" value="CBM35_Lmo2446-like"/>
    <property type="match status" value="1"/>
</dbReference>
<evidence type="ECO:0000313" key="2">
    <source>
        <dbReference type="EMBL" id="EKC79654.1"/>
    </source>
</evidence>
<sequence length="109" mass="12430">MKQENNHLYYNGIGFVSAFESVGNSVKFITNIAYSGTHTINLKYSCVSDADRTISLYINGQKVKQITLQPTESWDEWKEIKEEVYLRSGKNVVEFRVDEGDSGNLNIDE</sequence>